<evidence type="ECO:0000256" key="1">
    <source>
        <dbReference type="ARBA" id="ARBA00022741"/>
    </source>
</evidence>
<dbReference type="InterPro" id="IPR027417">
    <property type="entry name" value="P-loop_NTPase"/>
</dbReference>
<keyword evidence="5" id="KW-0175">Coiled coil</keyword>
<dbReference type="GO" id="GO:0005524">
    <property type="term" value="F:ATP binding"/>
    <property type="evidence" value="ECO:0007669"/>
    <property type="project" value="UniProtKB-UniRule"/>
</dbReference>
<evidence type="ECO:0000256" key="4">
    <source>
        <dbReference type="RuleBase" id="RU000394"/>
    </source>
</evidence>
<dbReference type="OrthoDB" id="3176171at2759"/>
<dbReference type="AlphaFoldDB" id="A0A1G4MG26"/>
<evidence type="ECO:0000313" key="8">
    <source>
        <dbReference type="Proteomes" id="UP000190831"/>
    </source>
</evidence>
<sequence length="474" mass="53139">MVDSIKVAVRLRAPSKREEDLSPIVQVVSGNTVLAKSVDQRGFSRNFHFDHCFSSSNDPEEDQEKLYDSLGREYLLHALDGYNTCIFAYGQTGSGKSHTMNGQPSAPGLIPRLCKDLFEVRDLLAPTKDGITVELNVKCSYLEIYNEQVRDLLAGQDANNSISSCRVRERLDRTTFVEGLQEFTVHTVDEILDLLEQGNEIRVTEATHVNDRSSRSHAIFTIALDQKEISPLGQVLERKSHIKLIDLAGSERASASGSKGERFKEGSKINKSLSSLGRVISMLAKKNKPKLIPYRDSALTWVLKESLGGNSKTCMIACISPCDYEETTSTLRYATIAKSVKTAAHVNSYETSEQKEQMELMKRQLNDLQETLSELKDQKAIQDQMEKIKLTNDFLEQRIKREREQTVEYYDQLVQASTERDQLTQVLLSIAGSIQNSDLSDLAPVIERLQTDSRILGSKIDSDLSFCNKISGLT</sequence>
<dbReference type="GO" id="GO:0003777">
    <property type="term" value="F:microtubule motor activity"/>
    <property type="evidence" value="ECO:0007669"/>
    <property type="project" value="InterPro"/>
</dbReference>
<reference evidence="8" key="1">
    <citation type="submission" date="2016-03" db="EMBL/GenBank/DDBJ databases">
        <authorList>
            <person name="Devillers H."/>
        </authorList>
    </citation>
    <scope>NUCLEOTIDE SEQUENCE [LARGE SCALE GENOMIC DNA]</scope>
</reference>
<dbReference type="InterPro" id="IPR036961">
    <property type="entry name" value="Kinesin_motor_dom_sf"/>
</dbReference>
<feature type="binding site" evidence="3">
    <location>
        <begin position="90"/>
        <end position="97"/>
    </location>
    <ligand>
        <name>ATP</name>
        <dbReference type="ChEBI" id="CHEBI:30616"/>
    </ligand>
</feature>
<evidence type="ECO:0000256" key="2">
    <source>
        <dbReference type="ARBA" id="ARBA00022840"/>
    </source>
</evidence>
<keyword evidence="3 4" id="KW-0505">Motor protein</keyword>
<dbReference type="Proteomes" id="UP000190831">
    <property type="component" value="Chromosome F"/>
</dbReference>
<proteinExistence type="inferred from homology"/>
<evidence type="ECO:0000256" key="5">
    <source>
        <dbReference type="SAM" id="Coils"/>
    </source>
</evidence>
<dbReference type="GO" id="GO:0008017">
    <property type="term" value="F:microtubule binding"/>
    <property type="evidence" value="ECO:0007669"/>
    <property type="project" value="InterPro"/>
</dbReference>
<dbReference type="InterPro" id="IPR019821">
    <property type="entry name" value="Kinesin_motor_CS"/>
</dbReference>
<keyword evidence="2 3" id="KW-0067">ATP-binding</keyword>
<dbReference type="Gene3D" id="3.40.850.10">
    <property type="entry name" value="Kinesin motor domain"/>
    <property type="match status" value="1"/>
</dbReference>
<evidence type="ECO:0000313" key="7">
    <source>
        <dbReference type="EMBL" id="SCW02815.1"/>
    </source>
</evidence>
<accession>A0A1G4MG26</accession>
<organism evidence="7 8">
    <name type="scientific">Lachancea fermentati</name>
    <name type="common">Zygosaccharomyces fermentati</name>
    <dbReference type="NCBI Taxonomy" id="4955"/>
    <lineage>
        <taxon>Eukaryota</taxon>
        <taxon>Fungi</taxon>
        <taxon>Dikarya</taxon>
        <taxon>Ascomycota</taxon>
        <taxon>Saccharomycotina</taxon>
        <taxon>Saccharomycetes</taxon>
        <taxon>Saccharomycetales</taxon>
        <taxon>Saccharomycetaceae</taxon>
        <taxon>Lachancea</taxon>
    </lineage>
</organism>
<comment type="similarity">
    <text evidence="3 4">Belongs to the TRAFAC class myosin-kinesin ATPase superfamily. Kinesin family.</text>
</comment>
<dbReference type="PROSITE" id="PS00411">
    <property type="entry name" value="KINESIN_MOTOR_1"/>
    <property type="match status" value="1"/>
</dbReference>
<feature type="domain" description="Kinesin motor" evidence="6">
    <location>
        <begin position="4"/>
        <end position="340"/>
    </location>
</feature>
<evidence type="ECO:0000256" key="3">
    <source>
        <dbReference type="PROSITE-ProRule" id="PRU00283"/>
    </source>
</evidence>
<evidence type="ECO:0000259" key="6">
    <source>
        <dbReference type="PROSITE" id="PS50067"/>
    </source>
</evidence>
<protein>
    <recommendedName>
        <fullName evidence="4">Kinesin-like protein</fullName>
    </recommendedName>
</protein>
<keyword evidence="1 3" id="KW-0547">Nucleotide-binding</keyword>
<keyword evidence="4" id="KW-0493">Microtubule</keyword>
<dbReference type="STRING" id="4955.A0A1G4MG26"/>
<dbReference type="PROSITE" id="PS50067">
    <property type="entry name" value="KINESIN_MOTOR_2"/>
    <property type="match status" value="1"/>
</dbReference>
<dbReference type="GO" id="GO:0007018">
    <property type="term" value="P:microtubule-based movement"/>
    <property type="evidence" value="ECO:0007669"/>
    <property type="project" value="InterPro"/>
</dbReference>
<dbReference type="GO" id="GO:0005874">
    <property type="term" value="C:microtubule"/>
    <property type="evidence" value="ECO:0007669"/>
    <property type="project" value="UniProtKB-KW"/>
</dbReference>
<keyword evidence="8" id="KW-1185">Reference proteome</keyword>
<dbReference type="Pfam" id="PF00225">
    <property type="entry name" value="Kinesin"/>
    <property type="match status" value="1"/>
</dbReference>
<dbReference type="PANTHER" id="PTHR47117">
    <property type="entry name" value="STAR-RELATED LIPID TRANSFER PROTEIN 9"/>
    <property type="match status" value="1"/>
</dbReference>
<dbReference type="OMA" id="TENKHGH"/>
<dbReference type="InterPro" id="IPR001752">
    <property type="entry name" value="Kinesin_motor_dom"/>
</dbReference>
<dbReference type="SUPFAM" id="SSF52540">
    <property type="entry name" value="P-loop containing nucleoside triphosphate hydrolases"/>
    <property type="match status" value="1"/>
</dbReference>
<name>A0A1G4MG26_LACFM</name>
<dbReference type="SMART" id="SM00129">
    <property type="entry name" value="KISc"/>
    <property type="match status" value="1"/>
</dbReference>
<dbReference type="PRINTS" id="PR00380">
    <property type="entry name" value="KINESINHEAVY"/>
</dbReference>
<feature type="coiled-coil region" evidence="5">
    <location>
        <begin position="351"/>
        <end position="405"/>
    </location>
</feature>
<gene>
    <name evidence="7" type="ORF">LAFE_0F14884G</name>
</gene>
<dbReference type="EMBL" id="LT598490">
    <property type="protein sequence ID" value="SCW02815.1"/>
    <property type="molecule type" value="Genomic_DNA"/>
</dbReference>